<feature type="region of interest" description="Disordered" evidence="2">
    <location>
        <begin position="740"/>
        <end position="765"/>
    </location>
</feature>
<keyword evidence="4" id="KW-1185">Reference proteome</keyword>
<keyword evidence="1" id="KW-0175">Coiled coil</keyword>
<sequence length="985" mass="110202">MASKRTLFFEELPPLKRPHVAGGFEVLPDGVLGTIVGFLLPIAHKDDQYAQYHRMAARMYDALAYNHEAMPLARRARAAGLLPAPPLRPPLGELALDCRCPQYELRSLEIMVERMWMPSERGLNRKNFSLQTIKWDWAQDRFLKQVLSLLALGLLAHGCSVFTLGQPGKPATKINVSNDSDIDDVKGILFPDVPIAKRGDITIKLKEDGKALEVDATIESLLKKGGGTNKDNALYVHFDEPSASIDQQQDSGTVARRLEKIDEKLELVLEQQERSAERMEALTHVAGMLAPDAYSGWDPDWRNRVMQHYRVKYCAFLRSLLQKADWQGFAFWPFKAIKDSTVGEHVFPNNLKYALLGRQAEIEIWSPRNGLPVLKGIEDELGKGNIQLLPNTSTPGPSCVLDVYVAALIRNQIITTSCEEWENPKDIRKRRTLREEIWVFKGDSWRQVTFGDLHEGTVRLSEMPFHRALYHKALMAFNVHPEEFAHPATRWRTFLGQRGKTELLQGANKHTAGAVPVKGAANRCSHFDAAEAGTGDTDAVAKARIAEPRLSCSIKAALADLVVQVLIERRDKLDKQRNFLLEPWVLIDFMAAARGLKASARRADAKVEAESFRPCHFRTNLAGKKQAGLDDELDGVAARCGTAWEAQGEKREDLANSDPFLSKLKRQELEQSLESHDKEWNVLCATLRYEGSGRGRLRLLHQLLVATPEPTGGRSGNVVDLRGTYSFCICLDGQQVFEPPAAEPAEESGAAASAEPVVSQLQEPGVAPSVEPAVSQLQDLEPFLPLEPLWSVNRFQEMKVNSVPFGWQMAHLPAGATVFIKGQKCTVREDPLVEVDAQDLQETATLLRLGIIETGTIERFEGQEWQTVRHTFEIGTPAGLRFTPLKSLSNYIAPPEENAPKVQEGRLGAWRPGSEARRRFRLGTACAQVGGRFENRHPRAARRKSAVVVVDKDIVRLSEEWTDPGWPWRLARPRKPEERTNSLRC</sequence>
<accession>A0A1Q9DVB4</accession>
<organism evidence="3 4">
    <name type="scientific">Symbiodinium microadriaticum</name>
    <name type="common">Dinoflagellate</name>
    <name type="synonym">Zooxanthella microadriatica</name>
    <dbReference type="NCBI Taxonomy" id="2951"/>
    <lineage>
        <taxon>Eukaryota</taxon>
        <taxon>Sar</taxon>
        <taxon>Alveolata</taxon>
        <taxon>Dinophyceae</taxon>
        <taxon>Suessiales</taxon>
        <taxon>Symbiodiniaceae</taxon>
        <taxon>Symbiodinium</taxon>
    </lineage>
</organism>
<comment type="caution">
    <text evidence="3">The sequence shown here is derived from an EMBL/GenBank/DDBJ whole genome shotgun (WGS) entry which is preliminary data.</text>
</comment>
<dbReference type="EMBL" id="LSRX01000373">
    <property type="protein sequence ID" value="OLP99117.1"/>
    <property type="molecule type" value="Genomic_DNA"/>
</dbReference>
<reference evidence="3 4" key="1">
    <citation type="submission" date="2016-02" db="EMBL/GenBank/DDBJ databases">
        <title>Genome analysis of coral dinoflagellate symbionts highlights evolutionary adaptations to a symbiotic lifestyle.</title>
        <authorList>
            <person name="Aranda M."/>
            <person name="Li Y."/>
            <person name="Liew Y.J."/>
            <person name="Baumgarten S."/>
            <person name="Simakov O."/>
            <person name="Wilson M."/>
            <person name="Piel J."/>
            <person name="Ashoor H."/>
            <person name="Bougouffa S."/>
            <person name="Bajic V.B."/>
            <person name="Ryu T."/>
            <person name="Ravasi T."/>
            <person name="Bayer T."/>
            <person name="Micklem G."/>
            <person name="Kim H."/>
            <person name="Bhak J."/>
            <person name="Lajeunesse T.C."/>
            <person name="Voolstra C.R."/>
        </authorList>
    </citation>
    <scope>NUCLEOTIDE SEQUENCE [LARGE SCALE GENOMIC DNA]</scope>
    <source>
        <strain evidence="3 4">CCMP2467</strain>
    </source>
</reference>
<protein>
    <submittedName>
        <fullName evidence="3">Uncharacterized protein</fullName>
    </submittedName>
</protein>
<feature type="coiled-coil region" evidence="1">
    <location>
        <begin position="255"/>
        <end position="282"/>
    </location>
</feature>
<proteinExistence type="predicted"/>
<name>A0A1Q9DVB4_SYMMI</name>
<evidence type="ECO:0000313" key="3">
    <source>
        <dbReference type="EMBL" id="OLP99117.1"/>
    </source>
</evidence>
<dbReference type="OrthoDB" id="10359746at2759"/>
<evidence type="ECO:0000256" key="1">
    <source>
        <dbReference type="SAM" id="Coils"/>
    </source>
</evidence>
<evidence type="ECO:0000256" key="2">
    <source>
        <dbReference type="SAM" id="MobiDB-lite"/>
    </source>
</evidence>
<dbReference type="AlphaFoldDB" id="A0A1Q9DVB4"/>
<evidence type="ECO:0000313" key="4">
    <source>
        <dbReference type="Proteomes" id="UP000186817"/>
    </source>
</evidence>
<feature type="compositionally biased region" description="Low complexity" evidence="2">
    <location>
        <begin position="747"/>
        <end position="756"/>
    </location>
</feature>
<dbReference type="Proteomes" id="UP000186817">
    <property type="component" value="Unassembled WGS sequence"/>
</dbReference>
<gene>
    <name evidence="3" type="ORF">AK812_SmicGene18346</name>
</gene>